<dbReference type="Proteomes" id="UP001597237">
    <property type="component" value="Unassembled WGS sequence"/>
</dbReference>
<sequence length="179" mass="19187">MEPGIVIVSGPPAAGKSTLARALAESVETPLSAHMHSDDVYGYIVKGFVEPWLPASQHQNTVVIEALAASAVRFVRGGYLVVMDGVIGPWFLGPWRAAAADVPVDYAILFPSPAANLARFAARTDHPLQEEAVVPQMWAAFDAHRAGYERHILDTSGQTEAESLEALRAGLAEGRFRLA</sequence>
<proteinExistence type="predicted"/>
<comment type="caution">
    <text evidence="1">The sequence shown here is derived from an EMBL/GenBank/DDBJ whole genome shotgun (WGS) entry which is preliminary data.</text>
</comment>
<dbReference type="Gene3D" id="3.40.50.300">
    <property type="entry name" value="P-loop containing nucleotide triphosphate hydrolases"/>
    <property type="match status" value="1"/>
</dbReference>
<protein>
    <submittedName>
        <fullName evidence="1">AAA family ATPase</fullName>
    </submittedName>
</protein>
<evidence type="ECO:0000313" key="1">
    <source>
        <dbReference type="EMBL" id="MFD1784417.1"/>
    </source>
</evidence>
<organism evidence="1 2">
    <name type="scientific">Phenylobacterium terrae</name>
    <dbReference type="NCBI Taxonomy" id="2665495"/>
    <lineage>
        <taxon>Bacteria</taxon>
        <taxon>Pseudomonadati</taxon>
        <taxon>Pseudomonadota</taxon>
        <taxon>Alphaproteobacteria</taxon>
        <taxon>Caulobacterales</taxon>
        <taxon>Caulobacteraceae</taxon>
        <taxon>Phenylobacterium</taxon>
    </lineage>
</organism>
<dbReference type="InterPro" id="IPR027417">
    <property type="entry name" value="P-loop_NTPase"/>
</dbReference>
<dbReference type="EMBL" id="JBHUEY010000001">
    <property type="protein sequence ID" value="MFD1784417.1"/>
    <property type="molecule type" value="Genomic_DNA"/>
</dbReference>
<evidence type="ECO:0000313" key="2">
    <source>
        <dbReference type="Proteomes" id="UP001597237"/>
    </source>
</evidence>
<name>A0ABW4N3E1_9CAUL</name>
<gene>
    <name evidence="1" type="ORF">ACFSC0_13505</name>
</gene>
<keyword evidence="2" id="KW-1185">Reference proteome</keyword>
<reference evidence="2" key="1">
    <citation type="journal article" date="2019" name="Int. J. Syst. Evol. Microbiol.">
        <title>The Global Catalogue of Microorganisms (GCM) 10K type strain sequencing project: providing services to taxonomists for standard genome sequencing and annotation.</title>
        <authorList>
            <consortium name="The Broad Institute Genomics Platform"/>
            <consortium name="The Broad Institute Genome Sequencing Center for Infectious Disease"/>
            <person name="Wu L."/>
            <person name="Ma J."/>
        </authorList>
    </citation>
    <scope>NUCLEOTIDE SEQUENCE [LARGE SCALE GENOMIC DNA]</scope>
    <source>
        <strain evidence="2">DFY28</strain>
    </source>
</reference>
<dbReference type="RefSeq" id="WP_377283637.1">
    <property type="nucleotide sequence ID" value="NZ_JBHRSI010000009.1"/>
</dbReference>
<dbReference type="Pfam" id="PF13671">
    <property type="entry name" value="AAA_33"/>
    <property type="match status" value="1"/>
</dbReference>
<accession>A0ABW4N3E1</accession>
<dbReference type="SUPFAM" id="SSF52540">
    <property type="entry name" value="P-loop containing nucleoside triphosphate hydrolases"/>
    <property type="match status" value="1"/>
</dbReference>